<dbReference type="CDD" id="cd18809">
    <property type="entry name" value="SF1_C_RecD"/>
    <property type="match status" value="1"/>
</dbReference>
<dbReference type="Pfam" id="PF13538">
    <property type="entry name" value="UvrD_C_2"/>
    <property type="match status" value="1"/>
</dbReference>
<sequence>MAINFKDLIKAKSAKAEEPKPEPKPELSFLQKMLEKKAALAEQAVAIPVSELAGLSPKEKDEVFKAKLEDGEACQAPDSSLSEAKATLSFLDRMKAARQASIEANRSAIKASSAKPTLEIGSNPELIRFGDIVLNDKQTKAVTYAREGQCFALTGAAGTGKTTAQAAVVQALEEQGAFSTHNFKYIGEKDSIAIVAFTKVAVRNIQKALKKNPATMKYVEHCMTIHSLLEYEPVIETRENDEGIDYEVRIFRPMRNACNRMGITHLIIEEASMVGVDLWMNLYAALNPGVQIIYLGDINQLQPVFGNPILAYALSKLPVIELTEVYRQALDNPIIANAHRVLKGLPFQTSPCGRVNLITGRAKVKVGMDHQGMALGGVMQKLFEAGQYDPEQDIILSAWNKKGCGVWAMNERIATFLGQARNALVYHIRAAMHEWYLAVGDLVLVDKRLGRIMAIEENPKYVGTVTKAPGAYTRGGTPLVGGKTEEVNLEDVDYTNFDLGDIKAANEDEDDESMTKRAASHSVFVAWEDQVDNFPDGIPRDMWHEMKSAGEFAKEKFQFAYCLTVHKSQGSEWRKVFLITHYDHSSMLSRELIYTALTRAKEEFSCFGKEDLIEKACARAEIKGNTLEDKIAYFTAKVTDFDSVPVEVDEEHKYLTPDLLTMAASLETNSAKPSASYDWTANL</sequence>
<organism evidence="4 5">
    <name type="scientific">Pseudomonas phage PaMx41</name>
    <dbReference type="NCBI Taxonomy" id="1815976"/>
    <lineage>
        <taxon>Viruses</taxon>
        <taxon>Duplodnaviria</taxon>
        <taxon>Heunggongvirae</taxon>
        <taxon>Uroviricota</taxon>
        <taxon>Caudoviricetes</taxon>
        <taxon>Fredfastierviridae</taxon>
        <taxon>Jamesmcgillvirus</taxon>
        <taxon>Jamesmcgillvirus PaMx41</taxon>
    </lineage>
</organism>
<accession>A0A1C8HSR5</accession>
<dbReference type="Pfam" id="PF13604">
    <property type="entry name" value="AAA_30"/>
    <property type="match status" value="1"/>
</dbReference>
<name>A0A1C8HSR5_BPPP4</name>
<gene>
    <name evidence="4" type="ORF">PaMx41_ORF50</name>
</gene>
<dbReference type="Proteomes" id="UP000230640">
    <property type="component" value="Segment"/>
</dbReference>
<keyword evidence="4" id="KW-0378">Hydrolase</keyword>
<protein>
    <submittedName>
        <fullName evidence="4">Putative DNA helicase</fullName>
    </submittedName>
</protein>
<dbReference type="GO" id="GO:0003678">
    <property type="term" value="F:DNA helicase activity"/>
    <property type="evidence" value="ECO:0007669"/>
    <property type="project" value="UniProtKB-ARBA"/>
</dbReference>
<dbReference type="PANTHER" id="PTHR43788:SF6">
    <property type="entry name" value="DNA HELICASE B"/>
    <property type="match status" value="1"/>
</dbReference>
<dbReference type="SUPFAM" id="SSF52540">
    <property type="entry name" value="P-loop containing nucleoside triphosphate hydrolases"/>
    <property type="match status" value="1"/>
</dbReference>
<reference evidence="4 5" key="1">
    <citation type="journal article" date="2016" name="Appl. Environ. Microbiol.">
        <title>Genomic and Transcriptional Mapping of PaMx41, Archetype of a New Lineage of Bacteriophages Infecting Pseudomonas aeruginosa.</title>
        <authorList>
            <person name="Cruz-Plancarte I."/>
            <person name="Cazares A."/>
            <person name="Guarneros G."/>
        </authorList>
    </citation>
    <scope>NUCLEOTIDE SEQUENCE [LARGE SCALE GENOMIC DNA]</scope>
</reference>
<keyword evidence="4" id="KW-0347">Helicase</keyword>
<dbReference type="Gene3D" id="3.40.50.300">
    <property type="entry name" value="P-loop containing nucleotide triphosphate hydrolases"/>
    <property type="match status" value="2"/>
</dbReference>
<keyword evidence="5" id="KW-1185">Reference proteome</keyword>
<evidence type="ECO:0000259" key="3">
    <source>
        <dbReference type="Pfam" id="PF13538"/>
    </source>
</evidence>
<feature type="domain" description="UvrD-like helicase C-terminal" evidence="3">
    <location>
        <begin position="559"/>
        <end position="603"/>
    </location>
</feature>
<evidence type="ECO:0000256" key="1">
    <source>
        <dbReference type="ARBA" id="ARBA00022741"/>
    </source>
</evidence>
<proteinExistence type="predicted"/>
<evidence type="ECO:0000313" key="4">
    <source>
        <dbReference type="EMBL" id="ANA49014.1"/>
    </source>
</evidence>
<keyword evidence="2" id="KW-0067">ATP-binding</keyword>
<dbReference type="InterPro" id="IPR027417">
    <property type="entry name" value="P-loop_NTPase"/>
</dbReference>
<dbReference type="GO" id="GO:0005524">
    <property type="term" value="F:ATP binding"/>
    <property type="evidence" value="ECO:0007669"/>
    <property type="project" value="UniProtKB-KW"/>
</dbReference>
<dbReference type="PANTHER" id="PTHR43788">
    <property type="entry name" value="DNA2/NAM7 HELICASE FAMILY MEMBER"/>
    <property type="match status" value="1"/>
</dbReference>
<dbReference type="InterPro" id="IPR027785">
    <property type="entry name" value="UvrD-like_helicase_C"/>
</dbReference>
<dbReference type="InterPro" id="IPR050534">
    <property type="entry name" value="Coronavir_polyprotein_1ab"/>
</dbReference>
<evidence type="ECO:0000256" key="2">
    <source>
        <dbReference type="ARBA" id="ARBA00022840"/>
    </source>
</evidence>
<evidence type="ECO:0000313" key="5">
    <source>
        <dbReference type="Proteomes" id="UP000230640"/>
    </source>
</evidence>
<dbReference type="EMBL" id="KU884563">
    <property type="protein sequence ID" value="ANA49014.1"/>
    <property type="molecule type" value="Genomic_DNA"/>
</dbReference>
<keyword evidence="1" id="KW-0547">Nucleotide-binding</keyword>